<dbReference type="EMBL" id="UINC01000928">
    <property type="protein sequence ID" value="SUZ64070.1"/>
    <property type="molecule type" value="Genomic_DNA"/>
</dbReference>
<organism evidence="1">
    <name type="scientific">marine metagenome</name>
    <dbReference type="NCBI Taxonomy" id="408172"/>
    <lineage>
        <taxon>unclassified sequences</taxon>
        <taxon>metagenomes</taxon>
        <taxon>ecological metagenomes</taxon>
    </lineage>
</organism>
<reference evidence="1" key="1">
    <citation type="submission" date="2018-05" db="EMBL/GenBank/DDBJ databases">
        <authorList>
            <person name="Lanie J.A."/>
            <person name="Ng W.-L."/>
            <person name="Kazmierczak K.M."/>
            <person name="Andrzejewski T.M."/>
            <person name="Davidsen T.M."/>
            <person name="Wayne K.J."/>
            <person name="Tettelin H."/>
            <person name="Glass J.I."/>
            <person name="Rusch D."/>
            <person name="Podicherti R."/>
            <person name="Tsui H.-C.T."/>
            <person name="Winkler M.E."/>
        </authorList>
    </citation>
    <scope>NUCLEOTIDE SEQUENCE</scope>
</reference>
<dbReference type="AlphaFoldDB" id="A0A381PAT8"/>
<protein>
    <submittedName>
        <fullName evidence="1">Uncharacterized protein</fullName>
    </submittedName>
</protein>
<gene>
    <name evidence="1" type="ORF">METZ01_LOCUS16924</name>
</gene>
<sequence length="97" mass="10928">MFNSAANQSLPDGISVGQVSLVHNYDWEGASTNGSDQVTLNEVLIYILIRGGNYDERVNVRTNNLRKRSRARSTSSNHRMSWENFRNRDASVVDGLK</sequence>
<evidence type="ECO:0000313" key="1">
    <source>
        <dbReference type="EMBL" id="SUZ64070.1"/>
    </source>
</evidence>
<accession>A0A381PAT8</accession>
<proteinExistence type="predicted"/>
<name>A0A381PAT8_9ZZZZ</name>